<proteinExistence type="predicted"/>
<dbReference type="Proteomes" id="UP000694845">
    <property type="component" value="Unplaced"/>
</dbReference>
<feature type="compositionally biased region" description="Basic and acidic residues" evidence="1">
    <location>
        <begin position="534"/>
        <end position="554"/>
    </location>
</feature>
<feature type="compositionally biased region" description="Basic residues" evidence="1">
    <location>
        <begin position="44"/>
        <end position="61"/>
    </location>
</feature>
<feature type="compositionally biased region" description="Polar residues" evidence="1">
    <location>
        <begin position="614"/>
        <end position="627"/>
    </location>
</feature>
<feature type="region of interest" description="Disordered" evidence="1">
    <location>
        <begin position="525"/>
        <end position="627"/>
    </location>
</feature>
<dbReference type="InterPro" id="IPR000300">
    <property type="entry name" value="IPPc"/>
</dbReference>
<keyword evidence="3" id="KW-1185">Reference proteome</keyword>
<dbReference type="InterPro" id="IPR036691">
    <property type="entry name" value="Endo/exonu/phosph_ase_sf"/>
</dbReference>
<dbReference type="AlphaFoldDB" id="A0A8B7ZUM3"/>
<evidence type="ECO:0000313" key="3">
    <source>
        <dbReference type="Proteomes" id="UP000694845"/>
    </source>
</evidence>
<organism evidence="3 4">
    <name type="scientific">Acanthaster planci</name>
    <name type="common">Crown-of-thorns starfish</name>
    <dbReference type="NCBI Taxonomy" id="133434"/>
    <lineage>
        <taxon>Eukaryota</taxon>
        <taxon>Metazoa</taxon>
        <taxon>Echinodermata</taxon>
        <taxon>Eleutherozoa</taxon>
        <taxon>Asterozoa</taxon>
        <taxon>Asteroidea</taxon>
        <taxon>Valvatacea</taxon>
        <taxon>Valvatida</taxon>
        <taxon>Acanthasteridae</taxon>
        <taxon>Acanthaster</taxon>
    </lineage>
</organism>
<feature type="compositionally biased region" description="Low complexity" evidence="1">
    <location>
        <begin position="428"/>
        <end position="442"/>
    </location>
</feature>
<evidence type="ECO:0000256" key="1">
    <source>
        <dbReference type="SAM" id="MobiDB-lite"/>
    </source>
</evidence>
<dbReference type="OrthoDB" id="2248459at2759"/>
<dbReference type="GeneID" id="110989031"/>
<dbReference type="RefSeq" id="XP_022108793.1">
    <property type="nucleotide sequence ID" value="XM_022253101.1"/>
</dbReference>
<dbReference type="Pfam" id="PF22669">
    <property type="entry name" value="Exo_endo_phos2"/>
    <property type="match status" value="1"/>
</dbReference>
<evidence type="ECO:0000259" key="2">
    <source>
        <dbReference type="SMART" id="SM00128"/>
    </source>
</evidence>
<dbReference type="SUPFAM" id="SSF56219">
    <property type="entry name" value="DNase I-like"/>
    <property type="match status" value="1"/>
</dbReference>
<evidence type="ECO:0000313" key="5">
    <source>
        <dbReference type="RefSeq" id="XP_022108793.1"/>
    </source>
</evidence>
<feature type="domain" description="Inositol polyphosphate-related phosphatase" evidence="2">
    <location>
        <begin position="671"/>
        <end position="976"/>
    </location>
</feature>
<accession>A0A8B7ZUM3</accession>
<dbReference type="Gene3D" id="3.60.10.10">
    <property type="entry name" value="Endonuclease/exonuclease/phosphatase"/>
    <property type="match status" value="1"/>
</dbReference>
<gene>
    <name evidence="4 5" type="primary">LOC110989031</name>
</gene>
<evidence type="ECO:0000313" key="4">
    <source>
        <dbReference type="RefSeq" id="XP_022108792.1"/>
    </source>
</evidence>
<protein>
    <submittedName>
        <fullName evidence="4 5">Uncharacterized protein LOC110989031</fullName>
    </submittedName>
</protein>
<sequence length="1019" mass="112571">MAMEISNLVGLDSISSLDQDNNLLSARSNSSLSSTDDILSSNPSRKKKTNTLSRLRKLKKHGPTELQEKVEGLPSSSLVDIKDFTGNQLDKHINDNISEVPDKVQESKENADARVQGGIDEVSSLLSRERGTLEQKPLPSPHIKPRRIRPLDGIVDSLENREAPEKTKLNHGELESLMGPPPLASLTRITPLNGETGPNTVEKDTEAGFVRPQTDANSNSLVRRETGPSPRVKPRRFTNIEKGLNEDATITKEQSERDSVLSKESSLVRDEQTTNKTKLNESIFKPISSSFDHVSMLPPRDITSKTLSSDSDVQSPVLQRPDDKTLVEDIIIPATMATEQAIIPQASEIVQSEPAGFSNVRSKDTHSPDEVVNFDSESDTEDLIVVPDNSPGKTNKGTLENISSNVTESIGQEVRDVQSDLVDDVKGSRNSLRNMSNSLPPLDASTPARAETDRKASLQSTDSNGEDLIVSTFANKAEAEEVITPSQTKGEESVMTHISPVELAAELNSLSEDEMLRAYSKSVGVDTTLGDTNDVDKESVSLEHRHRSIVEESVNHAGLESGDQTEDIKASRKGHSSPAAVESPPSLPGSSSDLASFKPDDIEHSVAMSEPVLGSTSRSQLSDTSRSFMSTGALSTITTRTARNKTYLSGGASTSGSLLSREELERFFPDRKVKIFIATWNMCEGKVLPDNLEELLLPEDCVLVQDMYVVGTQESSSDGQEWEIRLQEILGPSHVLLHSATHGELRLVVFIRRDLIWFCSVVEDDTVSTRAFSMIKTKGAVAAGFTFFGTSFLFINSHFTAGDEQIKERISDYEKTIKDVQLPSKVPPTRKYNNLNTDVTSRFDCIFWCGDFNFRLVENRAKVENWAGKLRDGKEADYHILLQHDQLKKNMNKKTIFRGFHEGQIEFLPTYKYDIGGDVYDTSHKARVPSYTDRILYKSRRSAQVYNVLYNACNSIKVSDHRPVYAMYEVKIRPGKDDSLTSGGIFSRDVFNEANKRRTAKAAMAGTMSQKSSTVCSVM</sequence>
<dbReference type="InterPro" id="IPR053321">
    <property type="entry name" value="IPP-5-Phosphatase_Type_IV"/>
</dbReference>
<dbReference type="OMA" id="KVENWAG"/>
<feature type="compositionally biased region" description="Low complexity" evidence="1">
    <location>
        <begin position="25"/>
        <end position="42"/>
    </location>
</feature>
<dbReference type="GO" id="GO:0016791">
    <property type="term" value="F:phosphatase activity"/>
    <property type="evidence" value="ECO:0007669"/>
    <property type="project" value="InterPro"/>
</dbReference>
<reference evidence="4 5" key="1">
    <citation type="submission" date="2025-04" db="UniProtKB">
        <authorList>
            <consortium name="RefSeq"/>
        </authorList>
    </citation>
    <scope>IDENTIFICATION</scope>
</reference>
<feature type="region of interest" description="Disordered" evidence="1">
    <location>
        <begin position="252"/>
        <end position="274"/>
    </location>
</feature>
<feature type="compositionally biased region" description="Basic and acidic residues" evidence="1">
    <location>
        <begin position="62"/>
        <end position="71"/>
    </location>
</feature>
<dbReference type="KEGG" id="aplc:110989031"/>
<feature type="region of interest" description="Disordered" evidence="1">
    <location>
        <begin position="425"/>
        <end position="464"/>
    </location>
</feature>
<feature type="region of interest" description="Disordered" evidence="1">
    <location>
        <begin position="25"/>
        <end position="74"/>
    </location>
</feature>
<feature type="compositionally biased region" description="Basic and acidic residues" evidence="1">
    <location>
        <begin position="252"/>
        <end position="273"/>
    </location>
</feature>
<dbReference type="SMART" id="SM00128">
    <property type="entry name" value="IPPc"/>
    <property type="match status" value="1"/>
</dbReference>
<dbReference type="PANTHER" id="PTHR47039">
    <property type="entry name" value="INOSITOL POLYPHOSPHATE 5-PHOSPHATASE E"/>
    <property type="match status" value="1"/>
</dbReference>
<feature type="region of interest" description="Disordered" evidence="1">
    <location>
        <begin position="356"/>
        <end position="378"/>
    </location>
</feature>
<dbReference type="RefSeq" id="XP_022108792.1">
    <property type="nucleotide sequence ID" value="XM_022253100.1"/>
</dbReference>
<dbReference type="GO" id="GO:0046856">
    <property type="term" value="P:phosphatidylinositol dephosphorylation"/>
    <property type="evidence" value="ECO:0007669"/>
    <property type="project" value="InterPro"/>
</dbReference>
<feature type="region of interest" description="Disordered" evidence="1">
    <location>
        <begin position="194"/>
        <end position="237"/>
    </location>
</feature>
<dbReference type="PANTHER" id="PTHR47039:SF1">
    <property type="entry name" value="INOSITOL POLYPHOSPHATE 5-PHOSPHATASE E"/>
    <property type="match status" value="1"/>
</dbReference>
<name>A0A8B7ZUM3_ACAPL</name>